<comment type="caution">
    <text evidence="2">The sequence shown here is derived from an EMBL/GenBank/DDBJ whole genome shotgun (WGS) entry which is preliminary data.</text>
</comment>
<feature type="domain" description="Xylose isomerase-like TIM barrel" evidence="1">
    <location>
        <begin position="39"/>
        <end position="310"/>
    </location>
</feature>
<dbReference type="EMBL" id="JAAGOH010000012">
    <property type="protein sequence ID" value="NDY91876.1"/>
    <property type="molecule type" value="Genomic_DNA"/>
</dbReference>
<name>A0A7C9PH89_9BURK</name>
<protein>
    <submittedName>
        <fullName evidence="2">TIM barrel protein</fullName>
    </submittedName>
</protein>
<accession>A0A7C9PH89</accession>
<sequence>MTDVKKSVGGAQWAYAINQWKAGFTGFARLEQHERALKVTSACGFDAIELSAGTGRWDPMGRPENIVINFGSVDHFKLKLREWGIRRVASLFLDPLQMSFEELHHGLDCTDRSHHALLLQQAEVFARFLAEVGGDCLVVRALPPYGKHGGLDAERQAAAADCWNAVGAMTAALGVKTVLHLDALSALRSLDEVEAWLQQLDTTTVGLALDTAELTMAGHDVTAWYRRFQPRVWHIHLKDALAVDSEGEYRAPNAERALLLAGGQRGVQRWFGELGSGLVDWTAFMTALREARYDGWLIVESDKGPAPQAAAMMQNAWTVRHVLQPLLA</sequence>
<dbReference type="Proteomes" id="UP000484255">
    <property type="component" value="Unassembled WGS sequence"/>
</dbReference>
<keyword evidence="3" id="KW-1185">Reference proteome</keyword>
<dbReference type="InterPro" id="IPR036237">
    <property type="entry name" value="Xyl_isomerase-like_sf"/>
</dbReference>
<reference evidence="2 3" key="1">
    <citation type="submission" date="2020-02" db="EMBL/GenBank/DDBJ databases">
        <title>Ideonella bacterium strain TBM-1.</title>
        <authorList>
            <person name="Chen W.-M."/>
        </authorList>
    </citation>
    <scope>NUCLEOTIDE SEQUENCE [LARGE SCALE GENOMIC DNA]</scope>
    <source>
        <strain evidence="2 3">TBM-1</strain>
    </source>
</reference>
<dbReference type="SUPFAM" id="SSF51658">
    <property type="entry name" value="Xylose isomerase-like"/>
    <property type="match status" value="1"/>
</dbReference>
<evidence type="ECO:0000259" key="1">
    <source>
        <dbReference type="Pfam" id="PF01261"/>
    </source>
</evidence>
<dbReference type="Gene3D" id="3.20.20.150">
    <property type="entry name" value="Divalent-metal-dependent TIM barrel enzymes"/>
    <property type="match status" value="1"/>
</dbReference>
<dbReference type="InterPro" id="IPR013022">
    <property type="entry name" value="Xyl_isomerase-like_TIM-brl"/>
</dbReference>
<dbReference type="AlphaFoldDB" id="A0A7C9PH89"/>
<dbReference type="InterPro" id="IPR050312">
    <property type="entry name" value="IolE/XylAMocC-like"/>
</dbReference>
<organism evidence="2 3">
    <name type="scientific">Ideonella livida</name>
    <dbReference type="NCBI Taxonomy" id="2707176"/>
    <lineage>
        <taxon>Bacteria</taxon>
        <taxon>Pseudomonadati</taxon>
        <taxon>Pseudomonadota</taxon>
        <taxon>Betaproteobacteria</taxon>
        <taxon>Burkholderiales</taxon>
        <taxon>Sphaerotilaceae</taxon>
        <taxon>Ideonella</taxon>
    </lineage>
</organism>
<dbReference type="PANTHER" id="PTHR12110">
    <property type="entry name" value="HYDROXYPYRUVATE ISOMERASE"/>
    <property type="match status" value="1"/>
</dbReference>
<gene>
    <name evidence="2" type="ORF">G3A44_11830</name>
</gene>
<evidence type="ECO:0000313" key="3">
    <source>
        <dbReference type="Proteomes" id="UP000484255"/>
    </source>
</evidence>
<dbReference type="PANTHER" id="PTHR12110:SF41">
    <property type="entry name" value="INOSOSE DEHYDRATASE"/>
    <property type="match status" value="1"/>
</dbReference>
<proteinExistence type="predicted"/>
<dbReference type="RefSeq" id="WP_163457724.1">
    <property type="nucleotide sequence ID" value="NZ_JAAGOH010000012.1"/>
</dbReference>
<evidence type="ECO:0000313" key="2">
    <source>
        <dbReference type="EMBL" id="NDY91876.1"/>
    </source>
</evidence>
<dbReference type="Pfam" id="PF01261">
    <property type="entry name" value="AP_endonuc_2"/>
    <property type="match status" value="1"/>
</dbReference>